<evidence type="ECO:0000313" key="9">
    <source>
        <dbReference type="EMBL" id="KAF2117132.1"/>
    </source>
</evidence>
<evidence type="ECO:0000256" key="7">
    <source>
        <dbReference type="SAM" id="Phobius"/>
    </source>
</evidence>
<dbReference type="InterPro" id="IPR032805">
    <property type="entry name" value="Wax_synthase_dom"/>
</dbReference>
<keyword evidence="4 7" id="KW-0812">Transmembrane</keyword>
<comment type="similarity">
    <text evidence="2">Belongs to the wax synthase family.</text>
</comment>
<feature type="transmembrane region" description="Helical" evidence="7">
    <location>
        <begin position="295"/>
        <end position="316"/>
    </location>
</feature>
<sequence>MSLAVFSAIALPPPFLLLFELIATSVIIGLTPSNSWARQAILPVLLSCTYLIVQSSSQYMRPRWASLLGGFSFTLVLQYIDLALLSHWNYEDRGPPIQNTFRPEAAGTPSLQPLWERFAFGWNAMWSFRHVNSPHEVKNVPPFSTNDPNYVPSKRRFVLQQSAAALGCYIMLDLLGARKPPANSAEIFNPDLIPMISRIGEVSAAELKLRALTIAGFGLTFYCVIQGFQSLAAGFAVGSGLSDAANWRPAFGSLSESYSLKNFWGKVWHQLLRRPLTSVSSSLVHGLLCIPQKSLLGGTLTLILSFALSGALHTAAGVASGMSLAELGVFRFFCTQALGVIIEQAAIAAVSRSRGKELRGAKPPIPMKMLGYAWVAVFMAWSGPAWIYPQAARAPAKGATSFLPFSILGLFNSHR</sequence>
<evidence type="ECO:0000256" key="1">
    <source>
        <dbReference type="ARBA" id="ARBA00004141"/>
    </source>
</evidence>
<reference evidence="9" key="1">
    <citation type="journal article" date="2020" name="Stud. Mycol.">
        <title>101 Dothideomycetes genomes: a test case for predicting lifestyles and emergence of pathogens.</title>
        <authorList>
            <person name="Haridas S."/>
            <person name="Albert R."/>
            <person name="Binder M."/>
            <person name="Bloem J."/>
            <person name="Labutti K."/>
            <person name="Salamov A."/>
            <person name="Andreopoulos B."/>
            <person name="Baker S."/>
            <person name="Barry K."/>
            <person name="Bills G."/>
            <person name="Bluhm B."/>
            <person name="Cannon C."/>
            <person name="Castanera R."/>
            <person name="Culley D."/>
            <person name="Daum C."/>
            <person name="Ezra D."/>
            <person name="Gonzalez J."/>
            <person name="Henrissat B."/>
            <person name="Kuo A."/>
            <person name="Liang C."/>
            <person name="Lipzen A."/>
            <person name="Lutzoni F."/>
            <person name="Magnuson J."/>
            <person name="Mondo S."/>
            <person name="Nolan M."/>
            <person name="Ohm R."/>
            <person name="Pangilinan J."/>
            <person name="Park H.-J."/>
            <person name="Ramirez L."/>
            <person name="Alfaro M."/>
            <person name="Sun H."/>
            <person name="Tritt A."/>
            <person name="Yoshinaga Y."/>
            <person name="Zwiers L.-H."/>
            <person name="Turgeon B."/>
            <person name="Goodwin S."/>
            <person name="Spatafora J."/>
            <person name="Crous P."/>
            <person name="Grigoriev I."/>
        </authorList>
    </citation>
    <scope>NUCLEOTIDE SEQUENCE</scope>
    <source>
        <strain evidence="9">CBS 627.86</strain>
    </source>
</reference>
<evidence type="ECO:0000256" key="2">
    <source>
        <dbReference type="ARBA" id="ARBA00007282"/>
    </source>
</evidence>
<keyword evidence="3 9" id="KW-0808">Transferase</keyword>
<protein>
    <submittedName>
        <fullName evidence="9">Membrane bound O-acyl transferase family-domain-containing protein</fullName>
    </submittedName>
</protein>
<dbReference type="PANTHER" id="PTHR31595">
    <property type="entry name" value="LONG-CHAIN-ALCOHOL O-FATTY-ACYLTRANSFERASE 3-RELATED"/>
    <property type="match status" value="1"/>
</dbReference>
<evidence type="ECO:0000256" key="4">
    <source>
        <dbReference type="ARBA" id="ARBA00022692"/>
    </source>
</evidence>
<feature type="domain" description="Wax synthase" evidence="8">
    <location>
        <begin position="247"/>
        <end position="334"/>
    </location>
</feature>
<evidence type="ECO:0000256" key="5">
    <source>
        <dbReference type="ARBA" id="ARBA00022989"/>
    </source>
</evidence>
<feature type="transmembrane region" description="Helical" evidence="7">
    <location>
        <begin position="370"/>
        <end position="388"/>
    </location>
</feature>
<dbReference type="EMBL" id="ML977319">
    <property type="protein sequence ID" value="KAF2117132.1"/>
    <property type="molecule type" value="Genomic_DNA"/>
</dbReference>
<dbReference type="Proteomes" id="UP000799770">
    <property type="component" value="Unassembled WGS sequence"/>
</dbReference>
<keyword evidence="5 7" id="KW-1133">Transmembrane helix</keyword>
<organism evidence="9 10">
    <name type="scientific">Lophiotrema nucula</name>
    <dbReference type="NCBI Taxonomy" id="690887"/>
    <lineage>
        <taxon>Eukaryota</taxon>
        <taxon>Fungi</taxon>
        <taxon>Dikarya</taxon>
        <taxon>Ascomycota</taxon>
        <taxon>Pezizomycotina</taxon>
        <taxon>Dothideomycetes</taxon>
        <taxon>Pleosporomycetidae</taxon>
        <taxon>Pleosporales</taxon>
        <taxon>Lophiotremataceae</taxon>
        <taxon>Lophiotrema</taxon>
    </lineage>
</organism>
<feature type="transmembrane region" description="Helical" evidence="7">
    <location>
        <begin position="328"/>
        <end position="350"/>
    </location>
</feature>
<dbReference type="AlphaFoldDB" id="A0A6A5ZCC3"/>
<dbReference type="OrthoDB" id="1077582at2759"/>
<dbReference type="PANTHER" id="PTHR31595:SF60">
    <property type="entry name" value="BIOSYNTHESIS PROTEIN (TRI7), PUTATIVE (AFU_ORTHOLOGUE AFUA_8G05970)-RELATED"/>
    <property type="match status" value="1"/>
</dbReference>
<dbReference type="GO" id="GO:0006629">
    <property type="term" value="P:lipid metabolic process"/>
    <property type="evidence" value="ECO:0007669"/>
    <property type="project" value="InterPro"/>
</dbReference>
<gene>
    <name evidence="9" type="ORF">BDV96DRAFT_19455</name>
</gene>
<name>A0A6A5ZCC3_9PLEO</name>
<keyword evidence="6 7" id="KW-0472">Membrane</keyword>
<evidence type="ECO:0000256" key="3">
    <source>
        <dbReference type="ARBA" id="ARBA00022679"/>
    </source>
</evidence>
<proteinExistence type="inferred from homology"/>
<evidence type="ECO:0000256" key="6">
    <source>
        <dbReference type="ARBA" id="ARBA00023136"/>
    </source>
</evidence>
<dbReference type="GO" id="GO:0016020">
    <property type="term" value="C:membrane"/>
    <property type="evidence" value="ECO:0007669"/>
    <property type="project" value="UniProtKB-SubCell"/>
</dbReference>
<evidence type="ECO:0000313" key="10">
    <source>
        <dbReference type="Proteomes" id="UP000799770"/>
    </source>
</evidence>
<dbReference type="InterPro" id="IPR044851">
    <property type="entry name" value="Wax_synthase"/>
</dbReference>
<comment type="subcellular location">
    <subcellularLocation>
        <location evidence="1">Membrane</location>
        <topology evidence="1">Multi-pass membrane protein</topology>
    </subcellularLocation>
</comment>
<keyword evidence="10" id="KW-1185">Reference proteome</keyword>
<dbReference type="Pfam" id="PF13813">
    <property type="entry name" value="MBOAT_2"/>
    <property type="match status" value="1"/>
</dbReference>
<evidence type="ECO:0000259" key="8">
    <source>
        <dbReference type="Pfam" id="PF13813"/>
    </source>
</evidence>
<dbReference type="GO" id="GO:0008374">
    <property type="term" value="F:O-acyltransferase activity"/>
    <property type="evidence" value="ECO:0007669"/>
    <property type="project" value="InterPro"/>
</dbReference>
<accession>A0A6A5ZCC3</accession>